<reference evidence="1 2" key="1">
    <citation type="journal article" date="2017" name="Curr. Biol.">
        <title>The Evolution of Venom by Co-option of Single-Copy Genes.</title>
        <authorList>
            <person name="Martinson E.O."/>
            <person name="Mrinalini"/>
            <person name="Kelkar Y.D."/>
            <person name="Chang C.H."/>
            <person name="Werren J.H."/>
        </authorList>
    </citation>
    <scope>NUCLEOTIDE SEQUENCE [LARGE SCALE GENOMIC DNA]</scope>
    <source>
        <strain evidence="1 2">Alberta</strain>
        <tissue evidence="1">Whole body</tissue>
    </source>
</reference>
<comment type="caution">
    <text evidence="1">The sequence shown here is derived from an EMBL/GenBank/DDBJ whole genome shotgun (WGS) entry which is preliminary data.</text>
</comment>
<dbReference type="AlphaFoldDB" id="A0A232FIQ3"/>
<protein>
    <submittedName>
        <fullName evidence="1">Uncharacterized protein</fullName>
    </submittedName>
</protein>
<proteinExistence type="predicted"/>
<dbReference type="OrthoDB" id="6617263at2759"/>
<accession>A0A232FIQ3</accession>
<evidence type="ECO:0000313" key="2">
    <source>
        <dbReference type="Proteomes" id="UP000215335"/>
    </source>
</evidence>
<gene>
    <name evidence="1" type="ORF">TSAR_001875</name>
</gene>
<name>A0A232FIQ3_9HYME</name>
<dbReference type="EMBL" id="NNAY01000163">
    <property type="protein sequence ID" value="OXU30410.1"/>
    <property type="molecule type" value="Genomic_DNA"/>
</dbReference>
<evidence type="ECO:0000313" key="1">
    <source>
        <dbReference type="EMBL" id="OXU30410.1"/>
    </source>
</evidence>
<sequence length="1213" mass="142080">MEASPYLSAIQSLSGQTPGEKYRHLHSIAIQIIQNENDKKEFVESGFTARLQPALLPFLRIIVGNKLKIKEFVIEALKSDDVAIVEQALGAKWFFNAENECIRLDYFLNKIMPFISLRTRRRLFKTLPRCFMNHPQMADNFFTSFVNLYGLDSTLPLLLSCSEEFILDVVLKRRVRLSNKFLRALYLRYPCLVVRYLQLGNENNEKNLEERVIQKIDVSKYLKLLPMIIKHYPEDFFEICESLDTWYISGIKIGSTRGKFLLKHLKNVGLKTRRAKLAFQMTPLKSVSNQLNAQEFEMIFENLFPENEIELDVYDTIDHLRYYPEEKKFLLLQEKYKLAYGKDILDKPGIYLVSQFFDILPSGVKEHFGKKVLELFRGTSEYYEFVDYLPPREVIPMMKERITKTGSAQKVSCIQTMIKSCGNYDRKADLLEVLQYYHDQYKNEPSEVFFRVGHTFMQKFSIHELDMSFWRIFMNFVRNVYVNGDLYNSEDYFYWPLFHAGLLFFVKECQENPANDETKQSLDKFIKMILDCYLEHDMKVDPIPIDYCSTKLKRDCLKKYLMSIPLLYPENHEVWTKFGNKLALVSYLVKAIDDYNSVKLCRGSIKKYKLGTTVEGETMFRVRDYSWLTKFTLDLLKDGESYTDAEDIRKYNVLKKSLKRHDYQLYEIFVDGEIDCIRNLEVGDALSLLKREPSKVLGKWKLFLNACRKNFKSSRPSFRKFLKVIKWYEDLPIKFVEQSLLEIRDDGSIVVLALLLDGEAFSKTVQSYIPEDKKIDEMSDDAKSHNLFISTLIKSMNHVNPPVSLETMLTYCQGDCVHLACNTLRNVALRIPTDKIINFANRLIKNKSAPIRKLGIELSCRVSSFVDSSVLALESNYWIRKKIMKIIWKQFKQTPSSKTLELMKSFIDGLTVDDKGFFRMLSKVDEVDKDFVSQYIQDLLKKIDELEDPARSKLLSSLTDNLIDTTIVNFISDDVLGDILRKQFFECDHRFILNAYLFCDPNKFDERLKTFLDILREKFKEYNKPHPKLPRHFPMNLQVHEFFDSITFRLLCSKKTDMSRKLITACLDLFLEKLKPYEEPRIFMILYIVKDYTDCPTPKEFGIKCAHTARRLVESLGSEMILSDIGMYLEDMLSNGHVYPGNGIVLRMEVIEGLLQIDERLAALIGVKTVNIYEVGKYDDRFDEFFKRWDSTKDPSVLAALNSFRNQARNYEN</sequence>
<dbReference type="Proteomes" id="UP000215335">
    <property type="component" value="Unassembled WGS sequence"/>
</dbReference>
<keyword evidence="2" id="KW-1185">Reference proteome</keyword>
<organism evidence="1 2">
    <name type="scientific">Trichomalopsis sarcophagae</name>
    <dbReference type="NCBI Taxonomy" id="543379"/>
    <lineage>
        <taxon>Eukaryota</taxon>
        <taxon>Metazoa</taxon>
        <taxon>Ecdysozoa</taxon>
        <taxon>Arthropoda</taxon>
        <taxon>Hexapoda</taxon>
        <taxon>Insecta</taxon>
        <taxon>Pterygota</taxon>
        <taxon>Neoptera</taxon>
        <taxon>Endopterygota</taxon>
        <taxon>Hymenoptera</taxon>
        <taxon>Apocrita</taxon>
        <taxon>Proctotrupomorpha</taxon>
        <taxon>Chalcidoidea</taxon>
        <taxon>Pteromalidae</taxon>
        <taxon>Pteromalinae</taxon>
        <taxon>Trichomalopsis</taxon>
    </lineage>
</organism>